<dbReference type="PANTHER" id="PTHR43236">
    <property type="entry name" value="ANTITOXIN HIGA1"/>
    <property type="match status" value="1"/>
</dbReference>
<dbReference type="AlphaFoldDB" id="A0A2R7YYG4"/>
<proteinExistence type="inferred from homology"/>
<organism evidence="3 4">
    <name type="scientific">Nocardioides currus</name>
    <dbReference type="NCBI Taxonomy" id="2133958"/>
    <lineage>
        <taxon>Bacteria</taxon>
        <taxon>Bacillati</taxon>
        <taxon>Actinomycetota</taxon>
        <taxon>Actinomycetes</taxon>
        <taxon>Propionibacteriales</taxon>
        <taxon>Nocardioidaceae</taxon>
        <taxon>Nocardioides</taxon>
    </lineage>
</organism>
<accession>A0A2R7YYG4</accession>
<dbReference type="EMBL" id="PYXZ01000004">
    <property type="protein sequence ID" value="PUA81056.1"/>
    <property type="molecule type" value="Genomic_DNA"/>
</dbReference>
<sequence>MNRLRSYRMIEGIAQDQLGDLLGLSPQMISAIEGGRRTFNGDLAPLGYSNDRFELPDMSEPLHRQRASTKVATKKRAKELLRLAGEVFGELRERTPGAPDLMLRPGAAPISLDDLDDLALDVRYSLRHEESGAIRNLTSLVERAGVCLVPIVGLGVDGLSSWVGEVPVIGLAPNVPGDRFRLTLGHELAHLLFHRRATATTEHEANRFASNLLFPQGDFEEQMPDRPQLRDFVGLKSSWGVSVAALVYRAHDLEIIDDSRYRALQIQMSKWRRNEPGQFSPVHGELMNRLIETNGGMAAVAKDLGVNQQHLAMLGNWNHLRVV</sequence>
<dbReference type="InterPro" id="IPR010982">
    <property type="entry name" value="Lambda_DNA-bd_dom_sf"/>
</dbReference>
<dbReference type="SUPFAM" id="SSF47413">
    <property type="entry name" value="lambda repressor-like DNA-binding domains"/>
    <property type="match status" value="1"/>
</dbReference>
<reference evidence="3 4" key="1">
    <citation type="submission" date="2018-03" db="EMBL/GenBank/DDBJ databases">
        <authorList>
            <person name="Keele B.F."/>
        </authorList>
    </citation>
    <scope>NUCLEOTIDE SEQUENCE [LARGE SCALE GENOMIC DNA]</scope>
    <source>
        <strain evidence="3 4">IB-3</strain>
    </source>
</reference>
<dbReference type="Gene3D" id="1.10.10.2910">
    <property type="match status" value="1"/>
</dbReference>
<dbReference type="Proteomes" id="UP000244867">
    <property type="component" value="Unassembled WGS sequence"/>
</dbReference>
<dbReference type="Gene3D" id="1.10.260.40">
    <property type="entry name" value="lambda repressor-like DNA-binding domains"/>
    <property type="match status" value="1"/>
</dbReference>
<dbReference type="InterPro" id="IPR010359">
    <property type="entry name" value="IrrE_HExxH"/>
</dbReference>
<dbReference type="PANTHER" id="PTHR43236:SF1">
    <property type="entry name" value="BLL7220 PROTEIN"/>
    <property type="match status" value="1"/>
</dbReference>
<dbReference type="GO" id="GO:0003677">
    <property type="term" value="F:DNA binding"/>
    <property type="evidence" value="ECO:0007669"/>
    <property type="project" value="UniProtKB-KW"/>
</dbReference>
<dbReference type="InterPro" id="IPR001387">
    <property type="entry name" value="Cro/C1-type_HTH"/>
</dbReference>
<keyword evidence="4" id="KW-1185">Reference proteome</keyword>
<comment type="caution">
    <text evidence="3">The sequence shown here is derived from an EMBL/GenBank/DDBJ whole genome shotgun (WGS) entry which is preliminary data.</text>
</comment>
<dbReference type="CDD" id="cd00093">
    <property type="entry name" value="HTH_XRE"/>
    <property type="match status" value="1"/>
</dbReference>
<evidence type="ECO:0000256" key="1">
    <source>
        <dbReference type="ARBA" id="ARBA00007227"/>
    </source>
</evidence>
<evidence type="ECO:0000259" key="2">
    <source>
        <dbReference type="PROSITE" id="PS50943"/>
    </source>
</evidence>
<evidence type="ECO:0000313" key="3">
    <source>
        <dbReference type="EMBL" id="PUA81056.1"/>
    </source>
</evidence>
<name>A0A2R7YYG4_9ACTN</name>
<dbReference type="InterPro" id="IPR052345">
    <property type="entry name" value="Rad_response_metalloprotease"/>
</dbReference>
<comment type="similarity">
    <text evidence="1">Belongs to the short-chain fatty acyl-CoA assimilation regulator (ScfR) family.</text>
</comment>
<dbReference type="PROSITE" id="PS50943">
    <property type="entry name" value="HTH_CROC1"/>
    <property type="match status" value="1"/>
</dbReference>
<keyword evidence="3" id="KW-0238">DNA-binding</keyword>
<dbReference type="SMART" id="SM00530">
    <property type="entry name" value="HTH_XRE"/>
    <property type="match status" value="1"/>
</dbReference>
<protein>
    <submittedName>
        <fullName evidence="3">DNA-binding protein</fullName>
    </submittedName>
</protein>
<dbReference type="OrthoDB" id="9794834at2"/>
<gene>
    <name evidence="3" type="ORF">C7S10_11820</name>
</gene>
<feature type="domain" description="HTH cro/C1-type" evidence="2">
    <location>
        <begin position="4"/>
        <end position="44"/>
    </location>
</feature>
<evidence type="ECO:0000313" key="4">
    <source>
        <dbReference type="Proteomes" id="UP000244867"/>
    </source>
</evidence>
<dbReference type="Pfam" id="PF06114">
    <property type="entry name" value="Peptidase_M78"/>
    <property type="match status" value="1"/>
</dbReference>